<reference evidence="1" key="1">
    <citation type="journal article" date="2021" name="Proc. Natl. Acad. Sci. U.S.A.">
        <title>A Catalog of Tens of Thousands of Viruses from Human Metagenomes Reveals Hidden Associations with Chronic Diseases.</title>
        <authorList>
            <person name="Tisza M.J."/>
            <person name="Buck C.B."/>
        </authorList>
    </citation>
    <scope>NUCLEOTIDE SEQUENCE</scope>
    <source>
        <strain evidence="1">CttFh17</strain>
    </source>
</reference>
<dbReference type="EMBL" id="BK015176">
    <property type="protein sequence ID" value="DAD94420.1"/>
    <property type="molecule type" value="Genomic_DNA"/>
</dbReference>
<evidence type="ECO:0000313" key="1">
    <source>
        <dbReference type="EMBL" id="DAD94420.1"/>
    </source>
</evidence>
<organism evidence="1">
    <name type="scientific">Siphoviridae sp. cttFh17</name>
    <dbReference type="NCBI Taxonomy" id="2826491"/>
    <lineage>
        <taxon>Viruses</taxon>
        <taxon>Duplodnaviria</taxon>
        <taxon>Heunggongvirae</taxon>
        <taxon>Uroviricota</taxon>
        <taxon>Caudoviricetes</taxon>
    </lineage>
</organism>
<proteinExistence type="predicted"/>
<protein>
    <submittedName>
        <fullName evidence="1">Uncharacterized protein</fullName>
    </submittedName>
</protein>
<sequence>MDYDKYAIHTINEDAICEEGCKTHGTTLL</sequence>
<accession>A0A8S5NJ54</accession>
<name>A0A8S5NJ54_9CAUD</name>